<evidence type="ECO:0008006" key="2">
    <source>
        <dbReference type="Google" id="ProtNLM"/>
    </source>
</evidence>
<dbReference type="InterPro" id="IPR036694">
    <property type="entry name" value="Dodecin-like_sf"/>
</dbReference>
<dbReference type="InterPro" id="IPR025543">
    <property type="entry name" value="Dodecin-like"/>
</dbReference>
<dbReference type="EMBL" id="UINC01106973">
    <property type="protein sequence ID" value="SVC72004.1"/>
    <property type="molecule type" value="Genomic_DNA"/>
</dbReference>
<reference evidence="1" key="1">
    <citation type="submission" date="2018-05" db="EMBL/GenBank/DDBJ databases">
        <authorList>
            <person name="Lanie J.A."/>
            <person name="Ng W.-L."/>
            <person name="Kazmierczak K.M."/>
            <person name="Andrzejewski T.M."/>
            <person name="Davidsen T.M."/>
            <person name="Wayne K.J."/>
            <person name="Tettelin H."/>
            <person name="Glass J.I."/>
            <person name="Rusch D."/>
            <person name="Podicherti R."/>
            <person name="Tsui H.-C.T."/>
            <person name="Winkler M.E."/>
        </authorList>
    </citation>
    <scope>NUCLEOTIDE SEQUENCE</scope>
</reference>
<dbReference type="Pfam" id="PF07311">
    <property type="entry name" value="Dodecin"/>
    <property type="match status" value="1"/>
</dbReference>
<accession>A0A382PF21</accession>
<dbReference type="AlphaFoldDB" id="A0A382PF21"/>
<sequence>MSDGVYKVIELVGTSTESWEEAARNAVNRACKSLNELRVAEVVDQDLKIEDNKVTAYRTKLRISFKFQD</sequence>
<protein>
    <recommendedName>
        <fullName evidence="2">Transporter</fullName>
    </recommendedName>
</protein>
<dbReference type="Gene3D" id="3.30.1660.10">
    <property type="entry name" value="Flavin-binding protein dodecin"/>
    <property type="match status" value="1"/>
</dbReference>
<dbReference type="PANTHER" id="PTHR39324">
    <property type="entry name" value="CALCIUM DODECIN"/>
    <property type="match status" value="1"/>
</dbReference>
<gene>
    <name evidence="1" type="ORF">METZ01_LOCUS324858</name>
</gene>
<dbReference type="SUPFAM" id="SSF89807">
    <property type="entry name" value="Dodecin-like"/>
    <property type="match status" value="1"/>
</dbReference>
<proteinExistence type="predicted"/>
<evidence type="ECO:0000313" key="1">
    <source>
        <dbReference type="EMBL" id="SVC72004.1"/>
    </source>
</evidence>
<name>A0A382PF21_9ZZZZ</name>
<organism evidence="1">
    <name type="scientific">marine metagenome</name>
    <dbReference type="NCBI Taxonomy" id="408172"/>
    <lineage>
        <taxon>unclassified sequences</taxon>
        <taxon>metagenomes</taxon>
        <taxon>ecological metagenomes</taxon>
    </lineage>
</organism>
<dbReference type="InterPro" id="IPR009923">
    <property type="entry name" value="Dodecin"/>
</dbReference>
<dbReference type="PANTHER" id="PTHR39324:SF1">
    <property type="entry name" value="CALCIUM DODECIN"/>
    <property type="match status" value="1"/>
</dbReference>